<dbReference type="GeneTree" id="ENSGT00940000155752"/>
<dbReference type="CTD" id="4430"/>
<keyword evidence="7 16" id="KW-0067">ATP-binding</keyword>
<dbReference type="SUPFAM" id="SSF52540">
    <property type="entry name" value="P-loop containing nucleoside triphosphate hydrolases"/>
    <property type="match status" value="2"/>
</dbReference>
<keyword evidence="20" id="KW-1185">Reference proteome</keyword>
<feature type="binding site" evidence="16">
    <location>
        <begin position="105"/>
        <end position="112"/>
    </location>
    <ligand>
        <name>ATP</name>
        <dbReference type="ChEBI" id="CHEBI:30616"/>
    </ligand>
</feature>
<feature type="domain" description="Myosin motor" evidence="17">
    <location>
        <begin position="12"/>
        <end position="698"/>
    </location>
</feature>
<dbReference type="CDD" id="cd01378">
    <property type="entry name" value="MYSc_Myo1"/>
    <property type="match status" value="1"/>
</dbReference>
<evidence type="ECO:0000256" key="9">
    <source>
        <dbReference type="ARBA" id="ARBA00022860"/>
    </source>
</evidence>
<evidence type="ECO:0000256" key="15">
    <source>
        <dbReference type="ARBA" id="ARBA00083826"/>
    </source>
</evidence>
<dbReference type="PROSITE" id="PS51757">
    <property type="entry name" value="TH1"/>
    <property type="match status" value="1"/>
</dbReference>
<dbReference type="InterPro" id="IPR027417">
    <property type="entry name" value="P-loop_NTPase"/>
</dbReference>
<evidence type="ECO:0000256" key="2">
    <source>
        <dbReference type="ARBA" id="ARBA00008314"/>
    </source>
</evidence>
<dbReference type="FunFam" id="1.10.10.820:FF:000001">
    <property type="entry name" value="Myosin heavy chain"/>
    <property type="match status" value="1"/>
</dbReference>
<dbReference type="AlphaFoldDB" id="A0A671V544"/>
<dbReference type="GO" id="GO:0000146">
    <property type="term" value="F:microfilament motor activity"/>
    <property type="evidence" value="ECO:0007669"/>
    <property type="project" value="TreeGrafter"/>
</dbReference>
<dbReference type="SMART" id="SM00242">
    <property type="entry name" value="MYSc"/>
    <property type="match status" value="1"/>
</dbReference>
<sequence length="1079" mass="124401">MEVKTSLLDNMIGVGDMVLLEPLSEDSFIANLKNRFEHNEIYTYIGSVVISMNPYRSLPIFTPEKVEEYRNRNFYELSPHIYALADEAYRSLRDQDKDQCILITGESGAGKTEASKLVMSYVAAVCGKGQEVNKVKEQLLQSNPVLEAFGNAKTVRNDNSSRFGKYMDIEFDFKGDPLGGVISNYLLEKSRVVKQPRGERNFHVFYQLLSGASDDTLKKLKLDRDFSKYNYLSLDSAAVNGLDDAANFRTVRNAMQIVGFMEDEVQSVLELVAAVLKLGNIEFKPDSRSNGGDESRIKDKNDLKEMCELLGIEQSVLERAFSYRTVEAKLEKVSTTLNVAQAYYARDALAKNLYSRLFSWLVTRINESIKAQAKTRHKVMGVLDIYGFEIFEDNSFEQFIINYCNEKLQQIFIELTLREEQEEYIREGIEWTNIEYFNNAIICDLIENHQNGILAMLDEECLRPGTVTDETFLDKLNTICAEHQHFESRLSKNSKFLTDHSLPHSCFRIQHYAGKVLYRVEGFVDKNNDLLYRDLSQAMYKATQSLIKQLFPEGNPAKVNLKRPPTAGSQFKASVGTLMRNLQTKNPNYIRCIKPNDKKASHIFTESLVCHQVRYLGLMENVRVRRAGYAFRQAYEPCLERYKMLCKRTWPHWRGPAREGVEVLMADLQVPTDEFAYGRSKIFIRNPRTLFFLEERRRQCLQDLATLIQKIYRGWKCRTQFLLLKKSQIVVSAWYRRYAQQKKYQRIKSATTLVQSYTRGWQARKLLRQLKYQKRCEEAATTISAFWHGTQVRREYRKFFRANAGKKIYDFTIQRIMQKYFLGLKSNMPPMSPIDKNWPTRPYRFLDGTHKELRRIFHLWRCKKYRSQFTEEKKAVYEEKLEASELFKDKKALYPSSVNQPFKGDYLEISKNPKYQKLNSAVEEKVLLADVVNKINRANGKGTARIFLLTKKNVVLADSKTGQVKASVPLPDLASVSVSTQSDGFFALKLKEGSASAIKGDFLLSSEHLIEIITKLHRTGAKAADKEQINVDISDEFLVQFKQDKVCVKFIQGSPKNGNGASCKRKNNRLLEVSVPMTA</sequence>
<comment type="function">
    <text evidence="13">Motor protein that may participate in process critical to neuronal development and function such as cell migration, neurite outgrowth and vesicular transport.</text>
</comment>
<dbReference type="GO" id="GO:0030048">
    <property type="term" value="P:actin filament-based movement"/>
    <property type="evidence" value="ECO:0007669"/>
    <property type="project" value="TreeGrafter"/>
</dbReference>
<dbReference type="Pfam" id="PF00612">
    <property type="entry name" value="IQ"/>
    <property type="match status" value="2"/>
</dbReference>
<dbReference type="CDD" id="cd23767">
    <property type="entry name" value="IQCD"/>
    <property type="match status" value="1"/>
</dbReference>
<gene>
    <name evidence="19" type="primary">MYO1B</name>
    <name evidence="19" type="synonym">myo1b</name>
</gene>
<keyword evidence="5" id="KW-0677">Repeat</keyword>
<dbReference type="GO" id="GO:0006897">
    <property type="term" value="P:endocytosis"/>
    <property type="evidence" value="ECO:0007669"/>
    <property type="project" value="TreeGrafter"/>
</dbReference>
<dbReference type="FunFam" id="1.20.5.190:FF:000007">
    <property type="entry name" value="Myosin-ib isoform 2"/>
    <property type="match status" value="1"/>
</dbReference>
<dbReference type="Ensembl" id="ENSSAUT00010021161.1">
    <property type="protein sequence ID" value="ENSSAUP00010020010.1"/>
    <property type="gene ID" value="ENSSAUG00010004914.1"/>
</dbReference>
<dbReference type="GO" id="GO:0005903">
    <property type="term" value="C:brush border"/>
    <property type="evidence" value="ECO:0007669"/>
    <property type="project" value="TreeGrafter"/>
</dbReference>
<dbReference type="RefSeq" id="XP_030283442.1">
    <property type="nucleotide sequence ID" value="XM_030427582.1"/>
</dbReference>
<dbReference type="GO" id="GO:0005886">
    <property type="term" value="C:plasma membrane"/>
    <property type="evidence" value="ECO:0007669"/>
    <property type="project" value="TreeGrafter"/>
</dbReference>
<dbReference type="Gene3D" id="1.20.5.190">
    <property type="match status" value="2"/>
</dbReference>
<evidence type="ECO:0000256" key="16">
    <source>
        <dbReference type="PROSITE-ProRule" id="PRU00782"/>
    </source>
</evidence>
<dbReference type="Pfam" id="PF00063">
    <property type="entry name" value="Myosin_head"/>
    <property type="match status" value="1"/>
</dbReference>
<evidence type="ECO:0000259" key="18">
    <source>
        <dbReference type="PROSITE" id="PS51757"/>
    </source>
</evidence>
<dbReference type="InterPro" id="IPR000048">
    <property type="entry name" value="IQ_motif_EF-hand-BS"/>
</dbReference>
<keyword evidence="10 16" id="KW-0518">Myosin</keyword>
<evidence type="ECO:0000256" key="5">
    <source>
        <dbReference type="ARBA" id="ARBA00022737"/>
    </source>
</evidence>
<dbReference type="GO" id="GO:0005902">
    <property type="term" value="C:microvillus"/>
    <property type="evidence" value="ECO:0007669"/>
    <property type="project" value="TreeGrafter"/>
</dbReference>
<dbReference type="GO" id="GO:0005938">
    <property type="term" value="C:cell cortex"/>
    <property type="evidence" value="ECO:0007669"/>
    <property type="project" value="UniProtKB-SubCell"/>
</dbReference>
<dbReference type="PANTHER" id="PTHR13140">
    <property type="entry name" value="MYOSIN"/>
    <property type="match status" value="1"/>
</dbReference>
<dbReference type="PROSITE" id="PS51456">
    <property type="entry name" value="MYOSIN_MOTOR"/>
    <property type="match status" value="1"/>
</dbReference>
<accession>A0A671V544</accession>
<feature type="domain" description="TH1" evidence="18">
    <location>
        <begin position="891"/>
        <end position="1077"/>
    </location>
</feature>
<dbReference type="InterPro" id="IPR036072">
    <property type="entry name" value="MYSc_Myo1"/>
</dbReference>
<protein>
    <recommendedName>
        <fullName evidence="14">Unconventional myosin-Ib</fullName>
    </recommendedName>
    <alternativeName>
        <fullName evidence="15">Myosin I alpha</fullName>
    </alternativeName>
</protein>
<proteinExistence type="inferred from homology"/>
<reference evidence="19" key="1">
    <citation type="submission" date="2021-04" db="EMBL/GenBank/DDBJ databases">
        <authorList>
            <consortium name="Wellcome Sanger Institute Data Sharing"/>
        </authorList>
    </citation>
    <scope>NUCLEOTIDE SEQUENCE [LARGE SCALE GENOMIC DNA]</scope>
</reference>
<dbReference type="GO" id="GO:0016459">
    <property type="term" value="C:myosin complex"/>
    <property type="evidence" value="ECO:0007669"/>
    <property type="project" value="UniProtKB-KW"/>
</dbReference>
<dbReference type="PRINTS" id="PR00193">
    <property type="entry name" value="MYOSINHEAVY"/>
</dbReference>
<evidence type="ECO:0000256" key="3">
    <source>
        <dbReference type="ARBA" id="ARBA00022499"/>
    </source>
</evidence>
<dbReference type="Gene3D" id="1.20.58.530">
    <property type="match status" value="1"/>
</dbReference>
<dbReference type="FunFam" id="1.20.120.720:FF:000004">
    <property type="entry name" value="unconventional myosin-Ib isoform X1"/>
    <property type="match status" value="1"/>
</dbReference>
<dbReference type="Gene3D" id="3.40.850.10">
    <property type="entry name" value="Kinesin motor domain"/>
    <property type="match status" value="1"/>
</dbReference>
<evidence type="ECO:0000313" key="20">
    <source>
        <dbReference type="Proteomes" id="UP000472265"/>
    </source>
</evidence>
<evidence type="ECO:0000256" key="14">
    <source>
        <dbReference type="ARBA" id="ARBA00068082"/>
    </source>
</evidence>
<name>A0A671V544_SPAAU</name>
<dbReference type="FunFam" id="1.20.58.530:FF:000004">
    <property type="entry name" value="Unconventional myosin ID"/>
    <property type="match status" value="1"/>
</dbReference>
<dbReference type="Gene3D" id="1.10.10.820">
    <property type="match status" value="1"/>
</dbReference>
<evidence type="ECO:0000256" key="10">
    <source>
        <dbReference type="ARBA" id="ARBA00023123"/>
    </source>
</evidence>
<evidence type="ECO:0000256" key="12">
    <source>
        <dbReference type="ARBA" id="ARBA00023203"/>
    </source>
</evidence>
<keyword evidence="11 16" id="KW-0505">Motor protein</keyword>
<dbReference type="InterPro" id="IPR036961">
    <property type="entry name" value="Kinesin_motor_dom_sf"/>
</dbReference>
<dbReference type="PANTHER" id="PTHR13140:SF802">
    <property type="entry name" value="UNCONVENTIONAL MYOSIN-IB ISOFORM X1"/>
    <property type="match status" value="1"/>
</dbReference>
<evidence type="ECO:0000256" key="7">
    <source>
        <dbReference type="ARBA" id="ARBA00022840"/>
    </source>
</evidence>
<dbReference type="FunFam" id="1.20.5.4820:FF:000013">
    <property type="entry name" value="LOW QUALITY PROTEIN: unconventional myosin-Ib"/>
    <property type="match status" value="1"/>
</dbReference>
<keyword evidence="3" id="KW-1017">Isopeptide bond</keyword>
<dbReference type="SMART" id="SM00015">
    <property type="entry name" value="IQ"/>
    <property type="match status" value="4"/>
</dbReference>
<organism evidence="19 20">
    <name type="scientific">Sparus aurata</name>
    <name type="common">Gilthead sea bream</name>
    <dbReference type="NCBI Taxonomy" id="8175"/>
    <lineage>
        <taxon>Eukaryota</taxon>
        <taxon>Metazoa</taxon>
        <taxon>Chordata</taxon>
        <taxon>Craniata</taxon>
        <taxon>Vertebrata</taxon>
        <taxon>Euteleostomi</taxon>
        <taxon>Actinopterygii</taxon>
        <taxon>Neopterygii</taxon>
        <taxon>Teleostei</taxon>
        <taxon>Neoteleostei</taxon>
        <taxon>Acanthomorphata</taxon>
        <taxon>Eupercaria</taxon>
        <taxon>Spariformes</taxon>
        <taxon>Sparidae</taxon>
        <taxon>Sparus</taxon>
    </lineage>
</organism>
<dbReference type="PROSITE" id="PS50096">
    <property type="entry name" value="IQ"/>
    <property type="match status" value="3"/>
</dbReference>
<evidence type="ECO:0000256" key="8">
    <source>
        <dbReference type="ARBA" id="ARBA00022843"/>
    </source>
</evidence>
<evidence type="ECO:0000256" key="6">
    <source>
        <dbReference type="ARBA" id="ARBA00022741"/>
    </source>
</evidence>
<dbReference type="Gene3D" id="6.20.240.20">
    <property type="match status" value="1"/>
</dbReference>
<keyword evidence="4" id="KW-0597">Phosphoprotein</keyword>
<keyword evidence="12 16" id="KW-0009">Actin-binding</keyword>
<dbReference type="GO" id="GO:0005524">
    <property type="term" value="F:ATP binding"/>
    <property type="evidence" value="ECO:0007669"/>
    <property type="project" value="UniProtKB-UniRule"/>
</dbReference>
<dbReference type="Gene3D" id="1.20.120.720">
    <property type="entry name" value="Myosin VI head, motor domain, U50 subdomain"/>
    <property type="match status" value="1"/>
</dbReference>
<feature type="region of interest" description="Actin-binding" evidence="16">
    <location>
        <begin position="575"/>
        <end position="597"/>
    </location>
</feature>
<dbReference type="InterPro" id="IPR010926">
    <property type="entry name" value="Myosin_TH1"/>
</dbReference>
<dbReference type="Pfam" id="PF06017">
    <property type="entry name" value="Myosin_TH1"/>
    <property type="match status" value="1"/>
</dbReference>
<comment type="subcellular location">
    <subcellularLocation>
        <location evidence="1">Cytoplasm</location>
        <location evidence="1">Cell cortex</location>
    </subcellularLocation>
</comment>
<reference evidence="19" key="3">
    <citation type="submission" date="2025-09" db="UniProtKB">
        <authorList>
            <consortium name="Ensembl"/>
        </authorList>
    </citation>
    <scope>IDENTIFICATION</scope>
</reference>
<dbReference type="GO" id="GO:0007015">
    <property type="term" value="P:actin filament organization"/>
    <property type="evidence" value="ECO:0007669"/>
    <property type="project" value="TreeGrafter"/>
</dbReference>
<keyword evidence="6 16" id="KW-0547">Nucleotide-binding</keyword>
<evidence type="ECO:0000313" key="19">
    <source>
        <dbReference type="Ensembl" id="ENSSAUP00010020010.1"/>
    </source>
</evidence>
<dbReference type="GO" id="GO:0051015">
    <property type="term" value="F:actin filament binding"/>
    <property type="evidence" value="ECO:0007669"/>
    <property type="project" value="TreeGrafter"/>
</dbReference>
<keyword evidence="8" id="KW-0832">Ubl conjugation</keyword>
<evidence type="ECO:0000256" key="1">
    <source>
        <dbReference type="ARBA" id="ARBA00004544"/>
    </source>
</evidence>
<dbReference type="GeneID" id="115587657"/>
<reference evidence="19" key="2">
    <citation type="submission" date="2025-08" db="UniProtKB">
        <authorList>
            <consortium name="Ensembl"/>
        </authorList>
    </citation>
    <scope>IDENTIFICATION</scope>
</reference>
<evidence type="ECO:0000259" key="17">
    <source>
        <dbReference type="PROSITE" id="PS51456"/>
    </source>
</evidence>
<evidence type="ECO:0000256" key="11">
    <source>
        <dbReference type="ARBA" id="ARBA00023175"/>
    </source>
</evidence>
<dbReference type="GO" id="GO:0005516">
    <property type="term" value="F:calmodulin binding"/>
    <property type="evidence" value="ECO:0007669"/>
    <property type="project" value="UniProtKB-KW"/>
</dbReference>
<keyword evidence="9" id="KW-0112">Calmodulin-binding</keyword>
<evidence type="ECO:0000256" key="4">
    <source>
        <dbReference type="ARBA" id="ARBA00022553"/>
    </source>
</evidence>
<dbReference type="InterPro" id="IPR001609">
    <property type="entry name" value="Myosin_head_motor_dom-like"/>
</dbReference>
<comment type="similarity">
    <text evidence="2 16">Belongs to the TRAFAC class myosin-kinesin ATPase superfamily. Myosin family.</text>
</comment>
<dbReference type="Proteomes" id="UP000472265">
    <property type="component" value="Chromosome 9"/>
</dbReference>
<evidence type="ECO:0000256" key="13">
    <source>
        <dbReference type="ARBA" id="ARBA00058091"/>
    </source>
</evidence>